<dbReference type="OrthoDB" id="590761at2759"/>
<proteinExistence type="predicted"/>
<dbReference type="Proteomes" id="UP000310158">
    <property type="component" value="Unassembled WGS sequence"/>
</dbReference>
<reference evidence="1 2" key="1">
    <citation type="submission" date="2019-02" db="EMBL/GenBank/DDBJ databases">
        <title>Genome sequencing of the rare red list fungi Bondarzewia mesenterica.</title>
        <authorList>
            <person name="Buettner E."/>
            <person name="Kellner H."/>
        </authorList>
    </citation>
    <scope>NUCLEOTIDE SEQUENCE [LARGE SCALE GENOMIC DNA]</scope>
    <source>
        <strain evidence="1 2">DSM 108281</strain>
    </source>
</reference>
<keyword evidence="2" id="KW-1185">Reference proteome</keyword>
<comment type="caution">
    <text evidence="1">The sequence shown here is derived from an EMBL/GenBank/DDBJ whole genome shotgun (WGS) entry which is preliminary data.</text>
</comment>
<accession>A0A4S4LSN1</accession>
<protein>
    <submittedName>
        <fullName evidence="1">Uncharacterized protein</fullName>
    </submittedName>
</protein>
<sequence length="134" mass="15067">MPALQASHAAIQAALVEHLEVNILENLASNEKREGSRDPLEPGEIEKVNMDVWAETIRTVFSDSKNFNVKASLVSSHYVCLWEGAVHRTRSIHLGPSTFPQTPLPQMPSVAAAMGWMEDIKCMINFDSMEEFWR</sequence>
<name>A0A4S4LSN1_9AGAM</name>
<gene>
    <name evidence="1" type="ORF">EW146_g5670</name>
</gene>
<organism evidence="1 2">
    <name type="scientific">Bondarzewia mesenterica</name>
    <dbReference type="NCBI Taxonomy" id="1095465"/>
    <lineage>
        <taxon>Eukaryota</taxon>
        <taxon>Fungi</taxon>
        <taxon>Dikarya</taxon>
        <taxon>Basidiomycota</taxon>
        <taxon>Agaricomycotina</taxon>
        <taxon>Agaricomycetes</taxon>
        <taxon>Russulales</taxon>
        <taxon>Bondarzewiaceae</taxon>
        <taxon>Bondarzewia</taxon>
    </lineage>
</organism>
<dbReference type="AlphaFoldDB" id="A0A4S4LSN1"/>
<evidence type="ECO:0000313" key="2">
    <source>
        <dbReference type="Proteomes" id="UP000310158"/>
    </source>
</evidence>
<dbReference type="EMBL" id="SGPL01000256">
    <property type="protein sequence ID" value="THH14698.1"/>
    <property type="molecule type" value="Genomic_DNA"/>
</dbReference>
<evidence type="ECO:0000313" key="1">
    <source>
        <dbReference type="EMBL" id="THH14698.1"/>
    </source>
</evidence>